<evidence type="ECO:0000313" key="2">
    <source>
        <dbReference type="Proteomes" id="UP001152321"/>
    </source>
</evidence>
<sequence length="243" mass="27586">MSLHRFLTSFVVTILLFGSNSRAEALTLKIAMQEGFDKISAIKEVQNFVTLALESEGIHVTFRSLPLARSVALVNKGELDGELIRAANIVEQSPNLILTSKPLGYADYHILYSEKNTNFNQHQLKSYKGLVLLNSTTVKDELRKRDLKVDEAPSLEQGIQMVNSGRADYIILAAPIIAAIRDTQPQLFVNLKTSTEMFQRIPLYFCLNKKYKNLMPKIEKSFSRQAKKKNNYKYINTFINPNL</sequence>
<comment type="caution">
    <text evidence="1">The sequence shown here is derived from an EMBL/GenBank/DDBJ whole genome shotgun (WGS) entry which is preliminary data.</text>
</comment>
<organism evidence="1 2">
    <name type="scientific">Bdellovibrio svalbardensis</name>
    <dbReference type="NCBI Taxonomy" id="2972972"/>
    <lineage>
        <taxon>Bacteria</taxon>
        <taxon>Pseudomonadati</taxon>
        <taxon>Bdellovibrionota</taxon>
        <taxon>Bdellovibrionia</taxon>
        <taxon>Bdellovibrionales</taxon>
        <taxon>Pseudobdellovibrionaceae</taxon>
        <taxon>Bdellovibrio</taxon>
    </lineage>
</organism>
<dbReference type="SUPFAM" id="SSF53850">
    <property type="entry name" value="Periplasmic binding protein-like II"/>
    <property type="match status" value="1"/>
</dbReference>
<evidence type="ECO:0000313" key="1">
    <source>
        <dbReference type="EMBL" id="MDG0816836.1"/>
    </source>
</evidence>
<gene>
    <name evidence="1" type="ORF">NWE73_10700</name>
</gene>
<protein>
    <submittedName>
        <fullName evidence="1">Transporter substrate-binding domain-containing protein</fullName>
    </submittedName>
</protein>
<proteinExistence type="predicted"/>
<accession>A0ABT6DJ04</accession>
<dbReference type="RefSeq" id="WP_277578314.1">
    <property type="nucleotide sequence ID" value="NZ_JANRMI010000003.1"/>
</dbReference>
<reference evidence="1" key="1">
    <citation type="submission" date="2022-08" db="EMBL/GenBank/DDBJ databases">
        <title>Novel Bdellovibrio Species Isolated from Svalbard: Designation Bdellovibrio svalbardensis.</title>
        <authorList>
            <person name="Mitchell R.J."/>
            <person name="Choi S.Y."/>
        </authorList>
    </citation>
    <scope>NUCLEOTIDE SEQUENCE</scope>
    <source>
        <strain evidence="1">PAP01</strain>
    </source>
</reference>
<keyword evidence="2" id="KW-1185">Reference proteome</keyword>
<dbReference type="Gene3D" id="3.40.190.10">
    <property type="entry name" value="Periplasmic binding protein-like II"/>
    <property type="match status" value="2"/>
</dbReference>
<name>A0ABT6DJ04_9BACT</name>
<dbReference type="EMBL" id="JANRMI010000003">
    <property type="protein sequence ID" value="MDG0816836.1"/>
    <property type="molecule type" value="Genomic_DNA"/>
</dbReference>
<dbReference type="Proteomes" id="UP001152321">
    <property type="component" value="Unassembled WGS sequence"/>
</dbReference>